<feature type="transmembrane region" description="Helical" evidence="6">
    <location>
        <begin position="365"/>
        <end position="386"/>
    </location>
</feature>
<gene>
    <name evidence="8" type="ORF">GCM10010412_000760</name>
</gene>
<feature type="transmembrane region" description="Helical" evidence="6">
    <location>
        <begin position="398"/>
        <end position="417"/>
    </location>
</feature>
<accession>A0ABP6DCP5</accession>
<sequence length="547" mass="57467">MQALTPGDPGQLGEYRLTGVLGRGGQGTVYLGQGPTGQQVAVKALHIEALADDNARQRFLQEAESARRVAPFCTARVLDVGIADERPYIVSEHIPGPSLDELVRKEGPRSGSGLERLAVTTLTALAAIHRAGIVHRDFKPSNVILGPEGPVVIDFGIARALDRSATHSVMGTPAFMAPEQFEGTSPTSAMDMFSWATTMIYAASGQQAFRGDTFPAVMHAIMTREPDLSAVPDELRPMLTACLAKNPASRPSAANLLRRITGEELPAALAEQPTLLSGSPPATLLLPDSDQHTVRPAVAVHGVGAHWGPPGHSGGQQPGWGSGGQQAGWGQPMPGAQQPGWGAPPMHPHARPAKPKTGVPQATTALVLTILSGFFILILTIILLIWGRKELREIMQAVWVVSDVTLVAALVALAVALRRTSLAATITILPTALVSVTVSITMVAGFNQQAVIAVSAVQGLLVVLTALLAWRAGWVPAVLGTLTGLVSTATYVLWFAIENRGVSWTDITHWDAISALGYALWHVALAVSLLVRAVRARNGPSPAGGAA</sequence>
<keyword evidence="6" id="KW-0472">Membrane</keyword>
<feature type="compositionally biased region" description="Gly residues" evidence="5">
    <location>
        <begin position="311"/>
        <end position="327"/>
    </location>
</feature>
<dbReference type="PROSITE" id="PS00108">
    <property type="entry name" value="PROTEIN_KINASE_ST"/>
    <property type="match status" value="1"/>
</dbReference>
<evidence type="ECO:0000259" key="7">
    <source>
        <dbReference type="PROSITE" id="PS50011"/>
    </source>
</evidence>
<evidence type="ECO:0000256" key="5">
    <source>
        <dbReference type="SAM" id="MobiDB-lite"/>
    </source>
</evidence>
<dbReference type="PROSITE" id="PS50011">
    <property type="entry name" value="PROTEIN_KINASE_DOM"/>
    <property type="match status" value="1"/>
</dbReference>
<keyword evidence="1" id="KW-0808">Transferase</keyword>
<dbReference type="PANTHER" id="PTHR43289">
    <property type="entry name" value="MITOGEN-ACTIVATED PROTEIN KINASE KINASE KINASE 20-RELATED"/>
    <property type="match status" value="1"/>
</dbReference>
<evidence type="ECO:0000313" key="8">
    <source>
        <dbReference type="EMBL" id="GAA2641625.1"/>
    </source>
</evidence>
<dbReference type="Gene3D" id="1.10.510.10">
    <property type="entry name" value="Transferase(Phosphotransferase) domain 1"/>
    <property type="match status" value="1"/>
</dbReference>
<keyword evidence="3" id="KW-0418">Kinase</keyword>
<keyword evidence="6" id="KW-0812">Transmembrane</keyword>
<feature type="transmembrane region" description="Helical" evidence="6">
    <location>
        <begin position="476"/>
        <end position="497"/>
    </location>
</feature>
<dbReference type="Proteomes" id="UP001501666">
    <property type="component" value="Unassembled WGS sequence"/>
</dbReference>
<feature type="transmembrane region" description="Helical" evidence="6">
    <location>
        <begin position="423"/>
        <end position="443"/>
    </location>
</feature>
<keyword evidence="4" id="KW-0067">ATP-binding</keyword>
<evidence type="ECO:0000256" key="2">
    <source>
        <dbReference type="ARBA" id="ARBA00022741"/>
    </source>
</evidence>
<evidence type="ECO:0000256" key="1">
    <source>
        <dbReference type="ARBA" id="ARBA00022679"/>
    </source>
</evidence>
<keyword evidence="2" id="KW-0547">Nucleotide-binding</keyword>
<comment type="caution">
    <text evidence="8">The sequence shown here is derived from an EMBL/GenBank/DDBJ whole genome shotgun (WGS) entry which is preliminary data.</text>
</comment>
<evidence type="ECO:0000256" key="6">
    <source>
        <dbReference type="SAM" id="Phobius"/>
    </source>
</evidence>
<dbReference type="CDD" id="cd14014">
    <property type="entry name" value="STKc_PknB_like"/>
    <property type="match status" value="1"/>
</dbReference>
<dbReference type="InterPro" id="IPR000719">
    <property type="entry name" value="Prot_kinase_dom"/>
</dbReference>
<feature type="region of interest" description="Disordered" evidence="5">
    <location>
        <begin position="307"/>
        <end position="337"/>
    </location>
</feature>
<dbReference type="EMBL" id="BAAATE010000001">
    <property type="protein sequence ID" value="GAA2641625.1"/>
    <property type="molecule type" value="Genomic_DNA"/>
</dbReference>
<dbReference type="SUPFAM" id="SSF56112">
    <property type="entry name" value="Protein kinase-like (PK-like)"/>
    <property type="match status" value="1"/>
</dbReference>
<reference evidence="9" key="1">
    <citation type="journal article" date="2019" name="Int. J. Syst. Evol. Microbiol.">
        <title>The Global Catalogue of Microorganisms (GCM) 10K type strain sequencing project: providing services to taxonomists for standard genome sequencing and annotation.</title>
        <authorList>
            <consortium name="The Broad Institute Genomics Platform"/>
            <consortium name="The Broad Institute Genome Sequencing Center for Infectious Disease"/>
            <person name="Wu L."/>
            <person name="Ma J."/>
        </authorList>
    </citation>
    <scope>NUCLEOTIDE SEQUENCE [LARGE SCALE GENOMIC DNA]</scope>
    <source>
        <strain evidence="9">JCM 6835</strain>
    </source>
</reference>
<keyword evidence="6" id="KW-1133">Transmembrane helix</keyword>
<evidence type="ECO:0000256" key="3">
    <source>
        <dbReference type="ARBA" id="ARBA00022777"/>
    </source>
</evidence>
<evidence type="ECO:0000313" key="9">
    <source>
        <dbReference type="Proteomes" id="UP001501666"/>
    </source>
</evidence>
<feature type="transmembrane region" description="Helical" evidence="6">
    <location>
        <begin position="509"/>
        <end position="531"/>
    </location>
</feature>
<dbReference type="InterPro" id="IPR008271">
    <property type="entry name" value="Ser/Thr_kinase_AS"/>
</dbReference>
<proteinExistence type="predicted"/>
<evidence type="ECO:0000256" key="4">
    <source>
        <dbReference type="ARBA" id="ARBA00022840"/>
    </source>
</evidence>
<dbReference type="PANTHER" id="PTHR43289:SF34">
    <property type="entry name" value="SERINE_THREONINE-PROTEIN KINASE YBDM-RELATED"/>
    <property type="match status" value="1"/>
</dbReference>
<organism evidence="8 9">
    <name type="scientific">Nonomuraea recticatena</name>
    <dbReference type="NCBI Taxonomy" id="46178"/>
    <lineage>
        <taxon>Bacteria</taxon>
        <taxon>Bacillati</taxon>
        <taxon>Actinomycetota</taxon>
        <taxon>Actinomycetes</taxon>
        <taxon>Streptosporangiales</taxon>
        <taxon>Streptosporangiaceae</taxon>
        <taxon>Nonomuraea</taxon>
    </lineage>
</organism>
<dbReference type="Gene3D" id="3.30.200.20">
    <property type="entry name" value="Phosphorylase Kinase, domain 1"/>
    <property type="match status" value="1"/>
</dbReference>
<feature type="transmembrane region" description="Helical" evidence="6">
    <location>
        <begin position="450"/>
        <end position="470"/>
    </location>
</feature>
<name>A0ABP6DCP5_9ACTN</name>
<protein>
    <recommendedName>
        <fullName evidence="7">Protein kinase domain-containing protein</fullName>
    </recommendedName>
</protein>
<dbReference type="InterPro" id="IPR011009">
    <property type="entry name" value="Kinase-like_dom_sf"/>
</dbReference>
<dbReference type="Pfam" id="PF00069">
    <property type="entry name" value="Pkinase"/>
    <property type="match status" value="1"/>
</dbReference>
<feature type="compositionally biased region" description="Low complexity" evidence="5">
    <location>
        <begin position="328"/>
        <end position="337"/>
    </location>
</feature>
<keyword evidence="9" id="KW-1185">Reference proteome</keyword>
<feature type="domain" description="Protein kinase" evidence="7">
    <location>
        <begin position="15"/>
        <end position="275"/>
    </location>
</feature>